<gene>
    <name evidence="2" type="ORF">FRE64_16550</name>
</gene>
<dbReference type="Pfam" id="PF01656">
    <property type="entry name" value="CbiA"/>
    <property type="match status" value="1"/>
</dbReference>
<dbReference type="OrthoDB" id="69313at2"/>
<feature type="domain" description="CobQ/CobB/MinD/ParA nucleotide binding" evidence="1">
    <location>
        <begin position="4"/>
        <end position="185"/>
    </location>
</feature>
<keyword evidence="3" id="KW-1185">Reference proteome</keyword>
<sequence>MTVISLVNQKGGCGKSTTAVHFAYWLSQDKSVSFIDADSQESSSGWLAQLDSVNFSYQAILDPEALFDAIEVAQEQSDLVVVDGPGSLSEVTKTILDLSDLTLVPCQPSGLDLSSSNQILQVIRQRQKVRQGRPLVGLFLSRGVKNTILLREAQQALKADQRFPLLNTIIYQRQCISDAPVQGATVFENSSSSAQAAAKDYVSLFQEALKILG</sequence>
<geneLocation type="plasmid" evidence="3">
    <name>peu1</name>
</geneLocation>
<organism evidence="2 3">
    <name type="scientific">Euhalothece natronophila Z-M001</name>
    <dbReference type="NCBI Taxonomy" id="522448"/>
    <lineage>
        <taxon>Bacteria</taxon>
        <taxon>Bacillati</taxon>
        <taxon>Cyanobacteriota</taxon>
        <taxon>Cyanophyceae</taxon>
        <taxon>Oscillatoriophycideae</taxon>
        <taxon>Chroococcales</taxon>
        <taxon>Halothecacae</taxon>
        <taxon>Halothece cluster</taxon>
        <taxon>Euhalothece</taxon>
    </lineage>
</organism>
<dbReference type="Gene3D" id="3.40.50.300">
    <property type="entry name" value="P-loop containing nucleotide triphosphate hydrolases"/>
    <property type="match status" value="1"/>
</dbReference>
<keyword evidence="2" id="KW-0614">Plasmid</keyword>
<dbReference type="AlphaFoldDB" id="A0A5B8NQH6"/>
<dbReference type="PANTHER" id="PTHR13696:SF96">
    <property type="entry name" value="COBQ_COBB_MIND_PARA NUCLEOTIDE BINDING DOMAIN-CONTAINING PROTEIN"/>
    <property type="match status" value="1"/>
</dbReference>
<dbReference type="RefSeq" id="WP_146297461.1">
    <property type="nucleotide sequence ID" value="NZ_CP042327.1"/>
</dbReference>
<protein>
    <submittedName>
        <fullName evidence="2">AAA family ATPase</fullName>
    </submittedName>
</protein>
<dbReference type="SUPFAM" id="SSF52540">
    <property type="entry name" value="P-loop containing nucleoside triphosphate hydrolases"/>
    <property type="match status" value="1"/>
</dbReference>
<dbReference type="CDD" id="cd02042">
    <property type="entry name" value="ParAB_family"/>
    <property type="match status" value="1"/>
</dbReference>
<evidence type="ECO:0000313" key="2">
    <source>
        <dbReference type="EMBL" id="QDZ41583.1"/>
    </source>
</evidence>
<accession>A0A5B8NQH6</accession>
<dbReference type="InterPro" id="IPR002586">
    <property type="entry name" value="CobQ/CobB/MinD/ParA_Nub-bd_dom"/>
</dbReference>
<evidence type="ECO:0000259" key="1">
    <source>
        <dbReference type="Pfam" id="PF01656"/>
    </source>
</evidence>
<dbReference type="PIRSF" id="PIRSF009320">
    <property type="entry name" value="Nuc_binding_HP_1000"/>
    <property type="match status" value="1"/>
</dbReference>
<dbReference type="EMBL" id="CP042327">
    <property type="protein sequence ID" value="QDZ41583.1"/>
    <property type="molecule type" value="Genomic_DNA"/>
</dbReference>
<proteinExistence type="predicted"/>
<dbReference type="InterPro" id="IPR050678">
    <property type="entry name" value="DNA_Partitioning_ATPase"/>
</dbReference>
<dbReference type="InterPro" id="IPR027417">
    <property type="entry name" value="P-loop_NTPase"/>
</dbReference>
<name>A0A5B8NQH6_9CHRO</name>
<evidence type="ECO:0000313" key="3">
    <source>
        <dbReference type="Proteomes" id="UP000318453"/>
    </source>
</evidence>
<dbReference type="Proteomes" id="UP000318453">
    <property type="component" value="Plasmid pEu1"/>
</dbReference>
<dbReference type="KEGG" id="enn:FRE64_16550"/>
<dbReference type="PANTHER" id="PTHR13696">
    <property type="entry name" value="P-LOOP CONTAINING NUCLEOSIDE TRIPHOSPHATE HYDROLASE"/>
    <property type="match status" value="1"/>
</dbReference>
<reference evidence="2" key="1">
    <citation type="submission" date="2019-08" db="EMBL/GenBank/DDBJ databases">
        <title>Carotenoids and Carotenoid Binding Proteins in the Halophilic Cyanobacterium Euhalothece sp. ZM00.</title>
        <authorList>
            <person name="Cho S.M."/>
            <person name="Song J.Y."/>
            <person name="Park Y.-I."/>
        </authorList>
    </citation>
    <scope>NUCLEOTIDE SEQUENCE [LARGE SCALE GENOMIC DNA]</scope>
    <source>
        <strain evidence="2">Z-M001</strain>
        <plasmid evidence="2">pEu1</plasmid>
    </source>
</reference>